<dbReference type="EMBL" id="JAIRBC010000010">
    <property type="protein sequence ID" value="MCG2460807.1"/>
    <property type="molecule type" value="Genomic_DNA"/>
</dbReference>
<sequence length="225" mass="23868">MKKSKIFIAIFLLTGFLVSAQETTKDLKKFTKVKVYDQIGVTLVKSSSNKAVISGDDQDQVEIVNKKGELKVKMRLGKMLAGKHTDVILYHTQDLESLDVNENAKISTKGSLEGKYLTLSAQEGGEIDVAVKAENVASKAITGGIIIVSGSATIQKIDINSGGSFDGRKLSNDQTTVKVLAGGNASVNSKKMVDAHVTAGGSIDIYGSPEKVDQDKALGGTITLH</sequence>
<feature type="signal peptide" evidence="1">
    <location>
        <begin position="1"/>
        <end position="20"/>
    </location>
</feature>
<feature type="domain" description="Putative auto-transporter adhesin head GIN" evidence="2">
    <location>
        <begin position="29"/>
        <end position="209"/>
    </location>
</feature>
<accession>A0AAE3EW62</accession>
<evidence type="ECO:0000313" key="4">
    <source>
        <dbReference type="Proteomes" id="UP001200642"/>
    </source>
</evidence>
<reference evidence="3" key="1">
    <citation type="submission" date="2023-02" db="EMBL/GenBank/DDBJ databases">
        <title>Genome of Flavobacteriaceae gen. nov. sp. strain F89.</title>
        <authorList>
            <person name="Wang Y."/>
        </authorList>
    </citation>
    <scope>NUCLEOTIDE SEQUENCE</scope>
    <source>
        <strain evidence="3">F89</strain>
    </source>
</reference>
<keyword evidence="1" id="KW-0732">Signal</keyword>
<dbReference type="AlphaFoldDB" id="A0AAE3EW62"/>
<organism evidence="3 4">
    <name type="scientific">Cerina litoralis</name>
    <dbReference type="NCBI Taxonomy" id="2874477"/>
    <lineage>
        <taxon>Bacteria</taxon>
        <taxon>Pseudomonadati</taxon>
        <taxon>Bacteroidota</taxon>
        <taxon>Flavobacteriia</taxon>
        <taxon>Flavobacteriales</taxon>
        <taxon>Flavobacteriaceae</taxon>
        <taxon>Cerina</taxon>
    </lineage>
</organism>
<name>A0AAE3EW62_9FLAO</name>
<comment type="caution">
    <text evidence="3">The sequence shown here is derived from an EMBL/GenBank/DDBJ whole genome shotgun (WGS) entry which is preliminary data.</text>
</comment>
<keyword evidence="4" id="KW-1185">Reference proteome</keyword>
<evidence type="ECO:0000313" key="3">
    <source>
        <dbReference type="EMBL" id="MCG2460807.1"/>
    </source>
</evidence>
<dbReference type="Proteomes" id="UP001200642">
    <property type="component" value="Unassembled WGS sequence"/>
</dbReference>
<protein>
    <submittedName>
        <fullName evidence="3">DUF2807 domain-containing protein</fullName>
    </submittedName>
</protein>
<proteinExistence type="predicted"/>
<gene>
    <name evidence="3" type="ORF">K8352_08605</name>
</gene>
<evidence type="ECO:0000259" key="2">
    <source>
        <dbReference type="Pfam" id="PF10988"/>
    </source>
</evidence>
<feature type="chain" id="PRO_5042167839" evidence="1">
    <location>
        <begin position="21"/>
        <end position="225"/>
    </location>
</feature>
<dbReference type="Pfam" id="PF10988">
    <property type="entry name" value="DUF2807"/>
    <property type="match status" value="1"/>
</dbReference>
<evidence type="ECO:0000256" key="1">
    <source>
        <dbReference type="SAM" id="SignalP"/>
    </source>
</evidence>
<dbReference type="Gene3D" id="2.160.20.120">
    <property type="match status" value="1"/>
</dbReference>
<dbReference type="RefSeq" id="WP_317901956.1">
    <property type="nucleotide sequence ID" value="NZ_JAIRBC010000010.1"/>
</dbReference>
<dbReference type="InterPro" id="IPR021255">
    <property type="entry name" value="DUF2807"/>
</dbReference>